<sequence length="139" mass="15714">MRKGEVYPFSHSFFFSHVRLMGRVKIQTKIIDQSSDIMMIQIDGPLDTVAAYTFQEQLEDLIETGTYKFIINLEALEYISSAGIGVFPAIAKTLHEHEGGIVFIHVSSKIAKLFAMIGLTTIFTIRPNMEEALKEFIPE</sequence>
<organism evidence="4 5">
    <name type="scientific">candidate division KSB3 bacterium</name>
    <dbReference type="NCBI Taxonomy" id="2044937"/>
    <lineage>
        <taxon>Bacteria</taxon>
        <taxon>candidate division KSB3</taxon>
    </lineage>
</organism>
<dbReference type="EMBL" id="PDSK01000101">
    <property type="protein sequence ID" value="PIE33281.1"/>
    <property type="molecule type" value="Genomic_DNA"/>
</dbReference>
<comment type="caution">
    <text evidence="4">The sequence shown here is derived from an EMBL/GenBank/DDBJ whole genome shotgun (WGS) entry which is preliminary data.</text>
</comment>
<dbReference type="InterPro" id="IPR002645">
    <property type="entry name" value="STAS_dom"/>
</dbReference>
<feature type="domain" description="STAS" evidence="3">
    <location>
        <begin position="27"/>
        <end position="136"/>
    </location>
</feature>
<dbReference type="NCBIfam" id="TIGR00377">
    <property type="entry name" value="ant_ant_sig"/>
    <property type="match status" value="1"/>
</dbReference>
<dbReference type="SUPFAM" id="SSF52091">
    <property type="entry name" value="SpoIIaa-like"/>
    <property type="match status" value="1"/>
</dbReference>
<gene>
    <name evidence="4" type="ORF">CSA56_12495</name>
</gene>
<dbReference type="GO" id="GO:0043856">
    <property type="term" value="F:anti-sigma factor antagonist activity"/>
    <property type="evidence" value="ECO:0007669"/>
    <property type="project" value="InterPro"/>
</dbReference>
<accession>A0A2G6KC89</accession>
<dbReference type="Gene3D" id="3.30.750.24">
    <property type="entry name" value="STAS domain"/>
    <property type="match status" value="1"/>
</dbReference>
<dbReference type="PANTHER" id="PTHR33495">
    <property type="entry name" value="ANTI-SIGMA FACTOR ANTAGONIST TM_1081-RELATED-RELATED"/>
    <property type="match status" value="1"/>
</dbReference>
<evidence type="ECO:0000313" key="4">
    <source>
        <dbReference type="EMBL" id="PIE33281.1"/>
    </source>
</evidence>
<name>A0A2G6KC89_9BACT</name>
<dbReference type="Pfam" id="PF01740">
    <property type="entry name" value="STAS"/>
    <property type="match status" value="1"/>
</dbReference>
<dbReference type="PANTHER" id="PTHR33495:SF2">
    <property type="entry name" value="ANTI-SIGMA FACTOR ANTAGONIST TM_1081-RELATED"/>
    <property type="match status" value="1"/>
</dbReference>
<evidence type="ECO:0000313" key="5">
    <source>
        <dbReference type="Proteomes" id="UP000230821"/>
    </source>
</evidence>
<reference evidence="4 5" key="1">
    <citation type="submission" date="2017-10" db="EMBL/GenBank/DDBJ databases">
        <title>Novel microbial diversity and functional potential in the marine mammal oral microbiome.</title>
        <authorList>
            <person name="Dudek N.K."/>
            <person name="Sun C.L."/>
            <person name="Burstein D."/>
            <person name="Kantor R.S."/>
            <person name="Aliaga Goltsman D.S."/>
            <person name="Bik E.M."/>
            <person name="Thomas B.C."/>
            <person name="Banfield J.F."/>
            <person name="Relman D.A."/>
        </authorList>
    </citation>
    <scope>NUCLEOTIDE SEQUENCE [LARGE SCALE GENOMIC DNA]</scope>
    <source>
        <strain evidence="4">DOLJORAL78_47_16</strain>
    </source>
</reference>
<dbReference type="InterPro" id="IPR003658">
    <property type="entry name" value="Anti-sigma_ant"/>
</dbReference>
<evidence type="ECO:0000256" key="1">
    <source>
        <dbReference type="ARBA" id="ARBA00009013"/>
    </source>
</evidence>
<evidence type="ECO:0000259" key="3">
    <source>
        <dbReference type="PROSITE" id="PS50801"/>
    </source>
</evidence>
<protein>
    <recommendedName>
        <fullName evidence="2">Anti-sigma factor antagonist</fullName>
    </recommendedName>
</protein>
<comment type="similarity">
    <text evidence="1 2">Belongs to the anti-sigma-factor antagonist family.</text>
</comment>
<dbReference type="CDD" id="cd07043">
    <property type="entry name" value="STAS_anti-anti-sigma_factors"/>
    <property type="match status" value="1"/>
</dbReference>
<proteinExistence type="inferred from homology"/>
<dbReference type="AlphaFoldDB" id="A0A2G6KC89"/>
<dbReference type="PROSITE" id="PS50801">
    <property type="entry name" value="STAS"/>
    <property type="match status" value="1"/>
</dbReference>
<dbReference type="Proteomes" id="UP000230821">
    <property type="component" value="Unassembled WGS sequence"/>
</dbReference>
<dbReference type="InterPro" id="IPR036513">
    <property type="entry name" value="STAS_dom_sf"/>
</dbReference>
<evidence type="ECO:0000256" key="2">
    <source>
        <dbReference type="RuleBase" id="RU003749"/>
    </source>
</evidence>